<name>A0A4Y6PU04_PERCE</name>
<dbReference type="SUPFAM" id="SSF82866">
    <property type="entry name" value="Multidrug efflux transporter AcrB transmembrane domain"/>
    <property type="match status" value="2"/>
</dbReference>
<accession>A0A5B8Y525</accession>
<dbReference type="Gene3D" id="3.30.70.1440">
    <property type="entry name" value="Multidrug efflux transporter AcrB pore domain"/>
    <property type="match status" value="1"/>
</dbReference>
<gene>
    <name evidence="2" type="ORF">FIV42_14000</name>
</gene>
<feature type="transmembrane region" description="Helical" evidence="1">
    <location>
        <begin position="363"/>
        <end position="383"/>
    </location>
</feature>
<dbReference type="AlphaFoldDB" id="A0A4Y6PU04"/>
<feature type="transmembrane region" description="Helical" evidence="1">
    <location>
        <begin position="434"/>
        <end position="462"/>
    </location>
</feature>
<dbReference type="SUPFAM" id="SSF82714">
    <property type="entry name" value="Multidrug efflux transporter AcrB TolC docking domain, DN and DC subdomains"/>
    <property type="match status" value="2"/>
</dbReference>
<keyword evidence="1" id="KW-0812">Transmembrane</keyword>
<feature type="transmembrane region" description="Helical" evidence="1">
    <location>
        <begin position="389"/>
        <end position="414"/>
    </location>
</feature>
<keyword evidence="1" id="KW-1133">Transmembrane helix</keyword>
<dbReference type="GO" id="GO:0005886">
    <property type="term" value="C:plasma membrane"/>
    <property type="evidence" value="ECO:0007669"/>
    <property type="project" value="TreeGrafter"/>
</dbReference>
<sequence length="1033" mass="112743">MNLPKAAVHRPVLTTMFFLGLIFLGAVSFTRLQVDLLPEIDFPSISVVTTYEGAGPEEMETIVTRPIEQAVSTIEGIDRIESLSAEGRSRVALRFVWGTNLDTALNDVRAAVERVKSQLPEEAENPVVYKFDLGSFPVLYMGLSGELDEPALRQLAEQELGPRIERIEGVARVDVRGGLKRQIHILLDAERLKALDLAPQTVVSALREQNRNVPAGVVEQFDDNVLLRSVGEAEKVEDFESVVVDLRTGEDGSQNPIFLKDVARIVDTYEEPTNVVRVNGEPGIRLSVNKQSGSNTVTVAKRVIAELDGINRDYEGRAKLTVLEDTSEYIEDSISNVQESVLIGALLAIFVLLFFLRDVRSTLIIATAIPISVIGIFTLMYYFDITLNLISFGGVALGIGLLVDNAIVILENIFRKLEEGDDPETAAVDGSREVATAIVASTTTTLVVFIPVVFLTGLASIFFGQMAFVVSFALICALAVALTLVPMLSAKFLSTKSSKMTSDEGLVGSFLAALERTYGNLADWCLSHPKITLTGAAALLGASLLLVPHIGTELMPEEDQSEVNISLDMPVGTRIEVTERAIRKIEAVVPEAIPEMESMRTIIGTPGFWSSSGEESASIEIKVVDPEQRDRSSEEIANDIRSMVTGLTPGADVRVRAGGGLWILRIMRGGGDRLQLQVRGFDMDTGDKLALEVKEMMESTEGIASARISRQPGGKELQIVPDRKKLGRLGVTPAVVARQIQTYVQGSRATVFRALGDEFDVLVRLSEKDRESIEAVLDAPVVLPGVGSLPMREVVEVRETESPLTIDRENQRRVIDLRANLTGDRDLGSLTTELRDKIRQMEMPEGFSVLVKGESEEQKKTFSSLLVGILLAIVLVYMVMASQFESFLQPLYIMFSIPFAAIGVLAMLAATGTTFNMQSFLGCIVLIGIVVNNAIVLIDYINLMREERSMSVLEAVRVSVRRRLRPILMTTATTMLALMPVAIGLGEGGETQAPLARAVIGGLFVSAAISLVVIPVIYNWVEGWREKRARSQA</sequence>
<keyword evidence="3" id="KW-1185">Reference proteome</keyword>
<accession>A0A4Y6PU04</accession>
<dbReference type="OrthoDB" id="9807612at2"/>
<dbReference type="GO" id="GO:0042910">
    <property type="term" value="F:xenobiotic transmembrane transporter activity"/>
    <property type="evidence" value="ECO:0007669"/>
    <property type="project" value="TreeGrafter"/>
</dbReference>
<dbReference type="InterPro" id="IPR027463">
    <property type="entry name" value="AcrB_DN_DC_subdom"/>
</dbReference>
<evidence type="ECO:0000256" key="1">
    <source>
        <dbReference type="SAM" id="Phobius"/>
    </source>
</evidence>
<feature type="transmembrane region" description="Helical" evidence="1">
    <location>
        <begin position="468"/>
        <end position="490"/>
    </location>
</feature>
<dbReference type="Gene3D" id="3.30.70.1430">
    <property type="entry name" value="Multidrug efflux transporter AcrB pore domain"/>
    <property type="match status" value="2"/>
</dbReference>
<dbReference type="EMBL" id="CP041186">
    <property type="protein sequence ID" value="QDG51814.1"/>
    <property type="molecule type" value="Genomic_DNA"/>
</dbReference>
<feature type="transmembrane region" description="Helical" evidence="1">
    <location>
        <begin position="12"/>
        <end position="32"/>
    </location>
</feature>
<dbReference type="InterPro" id="IPR001036">
    <property type="entry name" value="Acrflvin-R"/>
</dbReference>
<dbReference type="PANTHER" id="PTHR32063:SF0">
    <property type="entry name" value="SWARMING MOTILITY PROTEIN SWRC"/>
    <property type="match status" value="1"/>
</dbReference>
<evidence type="ECO:0000313" key="3">
    <source>
        <dbReference type="Proteomes" id="UP000315995"/>
    </source>
</evidence>
<protein>
    <submittedName>
        <fullName evidence="2">Efflux RND transporter permease subunit</fullName>
    </submittedName>
</protein>
<dbReference type="RefSeq" id="WP_141198294.1">
    <property type="nucleotide sequence ID" value="NZ_CP041186.1"/>
</dbReference>
<dbReference type="Gene3D" id="1.20.1640.10">
    <property type="entry name" value="Multidrug efflux transporter AcrB transmembrane domain"/>
    <property type="match status" value="2"/>
</dbReference>
<feature type="transmembrane region" description="Helical" evidence="1">
    <location>
        <begin position="998"/>
        <end position="1021"/>
    </location>
</feature>
<organism evidence="2 3">
    <name type="scientific">Persicimonas caeni</name>
    <dbReference type="NCBI Taxonomy" id="2292766"/>
    <lineage>
        <taxon>Bacteria</taxon>
        <taxon>Deltaproteobacteria</taxon>
        <taxon>Bradymonadales</taxon>
        <taxon>Bradymonadaceae</taxon>
        <taxon>Persicimonas</taxon>
    </lineage>
</organism>
<dbReference type="Pfam" id="PF00873">
    <property type="entry name" value="ACR_tran"/>
    <property type="match status" value="1"/>
</dbReference>
<feature type="transmembrane region" description="Helical" evidence="1">
    <location>
        <begin position="862"/>
        <end position="879"/>
    </location>
</feature>
<dbReference type="PRINTS" id="PR00702">
    <property type="entry name" value="ACRIFLAVINRP"/>
</dbReference>
<feature type="transmembrane region" description="Helical" evidence="1">
    <location>
        <begin position="340"/>
        <end position="356"/>
    </location>
</feature>
<proteinExistence type="predicted"/>
<feature type="transmembrane region" description="Helical" evidence="1">
    <location>
        <begin position="891"/>
        <end position="913"/>
    </location>
</feature>
<dbReference type="Gene3D" id="3.30.2090.10">
    <property type="entry name" value="Multidrug efflux transporter AcrB TolC docking domain, DN and DC subdomains"/>
    <property type="match status" value="2"/>
</dbReference>
<dbReference type="SUPFAM" id="SSF82693">
    <property type="entry name" value="Multidrug efflux transporter AcrB pore domain, PN1, PN2, PC1 and PC2 subdomains"/>
    <property type="match status" value="3"/>
</dbReference>
<feature type="transmembrane region" description="Helical" evidence="1">
    <location>
        <begin position="919"/>
        <end position="941"/>
    </location>
</feature>
<keyword evidence="1" id="KW-0472">Membrane</keyword>
<dbReference type="Gene3D" id="3.30.70.1320">
    <property type="entry name" value="Multidrug efflux transporter AcrB pore domain like"/>
    <property type="match status" value="1"/>
</dbReference>
<reference evidence="2 3" key="1">
    <citation type="submission" date="2019-06" db="EMBL/GenBank/DDBJ databases">
        <title>Persicimonas caeni gen. nov., sp. nov., a predatory bacterium isolated from solar saltern.</title>
        <authorList>
            <person name="Wang S."/>
        </authorList>
    </citation>
    <scope>NUCLEOTIDE SEQUENCE [LARGE SCALE GENOMIC DNA]</scope>
    <source>
        <strain evidence="2 3">YN101</strain>
    </source>
</reference>
<dbReference type="PANTHER" id="PTHR32063">
    <property type="match status" value="1"/>
</dbReference>
<evidence type="ECO:0000313" key="2">
    <source>
        <dbReference type="EMBL" id="QDG51814.1"/>
    </source>
</evidence>
<dbReference type="Proteomes" id="UP000315995">
    <property type="component" value="Chromosome"/>
</dbReference>